<evidence type="ECO:0000313" key="2">
    <source>
        <dbReference type="EMBL" id="KAK3764863.1"/>
    </source>
</evidence>
<protein>
    <submittedName>
        <fullName evidence="2">Uncharacterized protein</fullName>
    </submittedName>
</protein>
<comment type="caution">
    <text evidence="2">The sequence shown here is derived from an EMBL/GenBank/DDBJ whole genome shotgun (WGS) entry which is preliminary data.</text>
</comment>
<feature type="compositionally biased region" description="Polar residues" evidence="1">
    <location>
        <begin position="88"/>
        <end position="105"/>
    </location>
</feature>
<accession>A0AAE1DCZ5</accession>
<feature type="compositionally biased region" description="Polar residues" evidence="1">
    <location>
        <begin position="127"/>
        <end position="148"/>
    </location>
</feature>
<organism evidence="2 3">
    <name type="scientific">Elysia crispata</name>
    <name type="common">lettuce slug</name>
    <dbReference type="NCBI Taxonomy" id="231223"/>
    <lineage>
        <taxon>Eukaryota</taxon>
        <taxon>Metazoa</taxon>
        <taxon>Spiralia</taxon>
        <taxon>Lophotrochozoa</taxon>
        <taxon>Mollusca</taxon>
        <taxon>Gastropoda</taxon>
        <taxon>Heterobranchia</taxon>
        <taxon>Euthyneura</taxon>
        <taxon>Panpulmonata</taxon>
        <taxon>Sacoglossa</taxon>
        <taxon>Placobranchoidea</taxon>
        <taxon>Plakobranchidae</taxon>
        <taxon>Elysia</taxon>
    </lineage>
</organism>
<dbReference type="Proteomes" id="UP001283361">
    <property type="component" value="Unassembled WGS sequence"/>
</dbReference>
<name>A0AAE1DCZ5_9GAST</name>
<dbReference type="AlphaFoldDB" id="A0AAE1DCZ5"/>
<evidence type="ECO:0000313" key="3">
    <source>
        <dbReference type="Proteomes" id="UP001283361"/>
    </source>
</evidence>
<feature type="region of interest" description="Disordered" evidence="1">
    <location>
        <begin position="72"/>
        <end position="212"/>
    </location>
</feature>
<sequence length="249" mass="26804">MTWRYELGLSRGITQHRVHSSRYLWVSRGSTGRVGFLSEINKACKNNLSVLRAWGHLQKSFSLWYTATPGSGYGEQRQIKERPCPTADRTSSPLGVPVSLSQSCPATPGSGYGEQRQIKERPCPTADRTSSPLGVPVSLSQSCPATSGSGYGEQRQIEERPCPTADRTSSPLGVPVSLSESCPATPGSGYAEQRQREQRPCPAADRTSSPLGVPVSLSLSLVQPHLARDMANSGKERSGRVLLTGPLVL</sequence>
<keyword evidence="3" id="KW-1185">Reference proteome</keyword>
<proteinExistence type="predicted"/>
<evidence type="ECO:0000256" key="1">
    <source>
        <dbReference type="SAM" id="MobiDB-lite"/>
    </source>
</evidence>
<gene>
    <name evidence="2" type="ORF">RRG08_014817</name>
</gene>
<reference evidence="2" key="1">
    <citation type="journal article" date="2023" name="G3 (Bethesda)">
        <title>A reference genome for the long-term kleptoplast-retaining sea slug Elysia crispata morphotype clarki.</title>
        <authorList>
            <person name="Eastman K.E."/>
            <person name="Pendleton A.L."/>
            <person name="Shaikh M.A."/>
            <person name="Suttiyut T."/>
            <person name="Ogas R."/>
            <person name="Tomko P."/>
            <person name="Gavelis G."/>
            <person name="Widhalm J.R."/>
            <person name="Wisecaver J.H."/>
        </authorList>
    </citation>
    <scope>NUCLEOTIDE SEQUENCE</scope>
    <source>
        <strain evidence="2">ECLA1</strain>
    </source>
</reference>
<dbReference type="EMBL" id="JAWDGP010004369">
    <property type="protein sequence ID" value="KAK3764863.1"/>
    <property type="molecule type" value="Genomic_DNA"/>
</dbReference>